<dbReference type="InterPro" id="IPR000531">
    <property type="entry name" value="Beta-barrel_TonB"/>
</dbReference>
<dbReference type="SUPFAM" id="SSF56935">
    <property type="entry name" value="Porins"/>
    <property type="match status" value="1"/>
</dbReference>
<dbReference type="PANTHER" id="PTHR47234">
    <property type="match status" value="1"/>
</dbReference>
<dbReference type="GO" id="GO:0009279">
    <property type="term" value="C:cell outer membrane"/>
    <property type="evidence" value="ECO:0007669"/>
    <property type="project" value="UniProtKB-SubCell"/>
</dbReference>
<dbReference type="Pfam" id="PF00593">
    <property type="entry name" value="TonB_dep_Rec_b-barrel"/>
    <property type="match status" value="1"/>
</dbReference>
<reference evidence="15 16" key="1">
    <citation type="submission" date="2013-07" db="EMBL/GenBank/DDBJ databases">
        <title>Comparative Genomic and Metabolomic Analysis of Twelve Strains of Pseudoalteromonas luteoviolacea.</title>
        <authorList>
            <person name="Vynne N.G."/>
            <person name="Mansson M."/>
            <person name="Gram L."/>
        </authorList>
    </citation>
    <scope>NUCLEOTIDE SEQUENCE [LARGE SCALE GENOMIC DNA]</scope>
    <source>
        <strain evidence="15 16">H33</strain>
    </source>
</reference>
<evidence type="ECO:0000256" key="9">
    <source>
        <dbReference type="PROSITE-ProRule" id="PRU01360"/>
    </source>
</evidence>
<dbReference type="PROSITE" id="PS52016">
    <property type="entry name" value="TONB_DEPENDENT_REC_3"/>
    <property type="match status" value="1"/>
</dbReference>
<organism evidence="15 16">
    <name type="scientific">Pseudoalteromonas luteoviolacea H33</name>
    <dbReference type="NCBI Taxonomy" id="1365251"/>
    <lineage>
        <taxon>Bacteria</taxon>
        <taxon>Pseudomonadati</taxon>
        <taxon>Pseudomonadota</taxon>
        <taxon>Gammaproteobacteria</taxon>
        <taxon>Alteromonadales</taxon>
        <taxon>Pseudoalteromonadaceae</taxon>
        <taxon>Pseudoalteromonas</taxon>
    </lineage>
</organism>
<proteinExistence type="inferred from homology"/>
<evidence type="ECO:0008006" key="17">
    <source>
        <dbReference type="Google" id="ProtNLM"/>
    </source>
</evidence>
<evidence type="ECO:0000256" key="11">
    <source>
        <dbReference type="RuleBase" id="RU003357"/>
    </source>
</evidence>
<dbReference type="Gene3D" id="2.170.130.10">
    <property type="entry name" value="TonB-dependent receptor, plug domain"/>
    <property type="match status" value="1"/>
</dbReference>
<evidence type="ECO:0000256" key="12">
    <source>
        <dbReference type="SAM" id="SignalP"/>
    </source>
</evidence>
<dbReference type="PANTHER" id="PTHR47234:SF2">
    <property type="entry name" value="TONB-DEPENDENT RECEPTOR"/>
    <property type="match status" value="1"/>
</dbReference>
<dbReference type="Pfam" id="PF07715">
    <property type="entry name" value="Plug"/>
    <property type="match status" value="1"/>
</dbReference>
<dbReference type="Proteomes" id="UP000076503">
    <property type="component" value="Unassembled WGS sequence"/>
</dbReference>
<comment type="similarity">
    <text evidence="9 11">Belongs to the TonB-dependent receptor family.</text>
</comment>
<name>A0A167ASA1_9GAMM</name>
<comment type="subcellular location">
    <subcellularLocation>
        <location evidence="1 9">Cell outer membrane</location>
        <topology evidence="1 9">Multi-pass membrane protein</topology>
    </subcellularLocation>
</comment>
<evidence type="ECO:0000256" key="4">
    <source>
        <dbReference type="ARBA" id="ARBA00022692"/>
    </source>
</evidence>
<gene>
    <name evidence="15" type="ORF">N476_25290</name>
</gene>
<dbReference type="RefSeq" id="WP_081216608.1">
    <property type="nucleotide sequence ID" value="NZ_AUXZ01000127.1"/>
</dbReference>
<feature type="short sequence motif" description="TonB C-terminal box" evidence="10">
    <location>
        <begin position="985"/>
        <end position="1002"/>
    </location>
</feature>
<feature type="domain" description="TonB-dependent receptor-like beta-barrel" evidence="13">
    <location>
        <begin position="432"/>
        <end position="967"/>
    </location>
</feature>
<dbReference type="Gene3D" id="2.40.170.20">
    <property type="entry name" value="TonB-dependent receptor, beta-barrel domain"/>
    <property type="match status" value="1"/>
</dbReference>
<dbReference type="InterPro" id="IPR012910">
    <property type="entry name" value="Plug_dom"/>
</dbReference>
<evidence type="ECO:0000256" key="10">
    <source>
        <dbReference type="PROSITE-ProRule" id="PRU10144"/>
    </source>
</evidence>
<dbReference type="PATRIC" id="fig|1365251.3.peg.4742"/>
<evidence type="ECO:0000256" key="7">
    <source>
        <dbReference type="ARBA" id="ARBA00023136"/>
    </source>
</evidence>
<keyword evidence="7 9" id="KW-0472">Membrane</keyword>
<evidence type="ECO:0000313" key="16">
    <source>
        <dbReference type="Proteomes" id="UP000076503"/>
    </source>
</evidence>
<keyword evidence="6 11" id="KW-0798">TonB box</keyword>
<keyword evidence="5 12" id="KW-0732">Signal</keyword>
<evidence type="ECO:0000256" key="3">
    <source>
        <dbReference type="ARBA" id="ARBA00022452"/>
    </source>
</evidence>
<evidence type="ECO:0000256" key="1">
    <source>
        <dbReference type="ARBA" id="ARBA00004571"/>
    </source>
</evidence>
<dbReference type="AlphaFoldDB" id="A0A167ASA1"/>
<evidence type="ECO:0000259" key="14">
    <source>
        <dbReference type="Pfam" id="PF07715"/>
    </source>
</evidence>
<keyword evidence="8 9" id="KW-0998">Cell outer membrane</keyword>
<feature type="signal peptide" evidence="12">
    <location>
        <begin position="1"/>
        <end position="29"/>
    </location>
</feature>
<dbReference type="InterPro" id="IPR010917">
    <property type="entry name" value="TonB_rcpt_CS"/>
</dbReference>
<dbReference type="EMBL" id="AUXZ01000127">
    <property type="protein sequence ID" value="KZN45744.1"/>
    <property type="molecule type" value="Genomic_DNA"/>
</dbReference>
<comment type="caution">
    <text evidence="15">The sequence shown here is derived from an EMBL/GenBank/DDBJ whole genome shotgun (WGS) entry which is preliminary data.</text>
</comment>
<evidence type="ECO:0000256" key="6">
    <source>
        <dbReference type="ARBA" id="ARBA00023077"/>
    </source>
</evidence>
<keyword evidence="2 9" id="KW-0813">Transport</keyword>
<feature type="chain" id="PRO_5007883795" description="TonB-dependent receptor" evidence="12">
    <location>
        <begin position="30"/>
        <end position="1002"/>
    </location>
</feature>
<evidence type="ECO:0000256" key="8">
    <source>
        <dbReference type="ARBA" id="ARBA00023237"/>
    </source>
</evidence>
<dbReference type="OrthoDB" id="176248at2"/>
<keyword evidence="4 9" id="KW-0812">Transmembrane</keyword>
<dbReference type="PROSITE" id="PS01156">
    <property type="entry name" value="TONB_DEPENDENT_REC_2"/>
    <property type="match status" value="1"/>
</dbReference>
<evidence type="ECO:0000256" key="2">
    <source>
        <dbReference type="ARBA" id="ARBA00022448"/>
    </source>
</evidence>
<evidence type="ECO:0000259" key="13">
    <source>
        <dbReference type="Pfam" id="PF00593"/>
    </source>
</evidence>
<feature type="domain" description="TonB-dependent receptor plug" evidence="14">
    <location>
        <begin position="84"/>
        <end position="172"/>
    </location>
</feature>
<dbReference type="InterPro" id="IPR036942">
    <property type="entry name" value="Beta-barrel_TonB_sf"/>
</dbReference>
<dbReference type="InterPro" id="IPR037066">
    <property type="entry name" value="Plug_dom_sf"/>
</dbReference>
<accession>A0A167ASA1</accession>
<evidence type="ECO:0000256" key="5">
    <source>
        <dbReference type="ARBA" id="ARBA00022729"/>
    </source>
</evidence>
<dbReference type="InterPro" id="IPR039426">
    <property type="entry name" value="TonB-dep_rcpt-like"/>
</dbReference>
<protein>
    <recommendedName>
        <fullName evidence="17">TonB-dependent receptor</fullName>
    </recommendedName>
</protein>
<sequence>MSLSKKINNAFSIFVLVTLCIFNASKGYAAPIATQQHKQEVQNIERITVTGSHIAQGNSTHLLTRISDDIIDQSAYAYLSDILIDEVVQINEGISHLNSQNSTHNSGLSTVDLRGLGLNRTLTLIDGRRVVSNSYSGELVSLSTIPKGMIKNIEIITGGASAAYGSGAISGVVNIITKRSKDDTTINLTVGESVAGGAREIAFNADTGIQYNNQQGQLLLSATYIKHFGLDYWDRGRAQQQDDWRYDPKRMCNTMLTTLYDPKQQSAYRCMRDIVQSDWTSLSDALPGGVFNESSSFKPNSGFWFDEQTLRNDWQEEVHGLHFNQYNLLQLPSQQLNLAIKNEFDFKSGEQGYFQLHYSKNDSQNIKSPENEDECDLVITYNAHTQQFGSDCIGAIPYTNPYIPQKIRESANSQDIKWDRLFQEVGAVTNDNSRTTLRTWAGLNGIMWDNWQWDTSLGFGQFTQQQIRYNELNVAHVRNALNAHKLPDGSIECIDEDARKTGCTPINLFGENAISPAAASYIRANPKLTTRLSQITLSAALSGELINLPSGPVLSAFGIDYRRDSQNVSTNVPQGGMTFNYIPNFSGDVTSYEIFMEASVPLLKNRRFAHQLSLSLAARAADYSWSNMGLIQSYNLGFNYTPTTHYVVKFNWAKAMRAPTITELMSPIRGDYNAFQDLCNGVTATSTLMGHENCKKEASINAVIKKEGIFHDRNNSYSPNLGNPELTEETADSFAVELQVEPESIANMSINASYYRISIRDVITSLSHQNIMNRCYQTDTPFDPNNPFCQAIKRDSEGQIIELQQRLVNANQLFTQGYDAAIHYVYTLNSLGQLRFKLNWNHVIEHALISDHINERVTEIHEGYLNHHIFTDTGKASFSWQHDKWQVSWHTQFKSGITRNKQVYENWLGFMQDNSEQCAQQSDTCIDNPEPLWGNDLPSYTTHSLQLSYRQKLQGATLRLSGNVKNLFNNNGPFIIGGNGNFHSAYGGGRGRFISLGAQITF</sequence>
<evidence type="ECO:0000313" key="15">
    <source>
        <dbReference type="EMBL" id="KZN45744.1"/>
    </source>
</evidence>
<keyword evidence="3 9" id="KW-1134">Transmembrane beta strand</keyword>